<proteinExistence type="predicted"/>
<keyword evidence="2" id="KW-0238">DNA-binding</keyword>
<evidence type="ECO:0000313" key="6">
    <source>
        <dbReference type="Proteomes" id="UP000638981"/>
    </source>
</evidence>
<gene>
    <name evidence="5" type="primary">degA</name>
    <name evidence="5" type="ORF">GCM10007315_32040</name>
</gene>
<dbReference type="InterPro" id="IPR001761">
    <property type="entry name" value="Peripla_BP/Lac1_sug-bd_dom"/>
</dbReference>
<dbReference type="InterPro" id="IPR028082">
    <property type="entry name" value="Peripla_BP_I"/>
</dbReference>
<dbReference type="AlphaFoldDB" id="A0A918TX98"/>
<dbReference type="EMBL" id="BMYJ01000012">
    <property type="protein sequence ID" value="GHC65106.1"/>
    <property type="molecule type" value="Genomic_DNA"/>
</dbReference>
<dbReference type="Pfam" id="PF00356">
    <property type="entry name" value="LacI"/>
    <property type="match status" value="1"/>
</dbReference>
<dbReference type="PROSITE" id="PS50932">
    <property type="entry name" value="HTH_LACI_2"/>
    <property type="match status" value="1"/>
</dbReference>
<name>A0A918TX98_9RHOB</name>
<dbReference type="Pfam" id="PF00532">
    <property type="entry name" value="Peripla_BP_1"/>
    <property type="match status" value="1"/>
</dbReference>
<accession>A0A918TX98</accession>
<dbReference type="Proteomes" id="UP000638981">
    <property type="component" value="Unassembled WGS sequence"/>
</dbReference>
<dbReference type="GO" id="GO:0000976">
    <property type="term" value="F:transcription cis-regulatory region binding"/>
    <property type="evidence" value="ECO:0007669"/>
    <property type="project" value="TreeGrafter"/>
</dbReference>
<comment type="caution">
    <text evidence="5">The sequence shown here is derived from an EMBL/GenBank/DDBJ whole genome shotgun (WGS) entry which is preliminary data.</text>
</comment>
<dbReference type="Gene3D" id="3.40.50.2300">
    <property type="match status" value="2"/>
</dbReference>
<reference evidence="5" key="1">
    <citation type="journal article" date="2014" name="Int. J. Syst. Evol. Microbiol.">
        <title>Complete genome sequence of Corynebacterium casei LMG S-19264T (=DSM 44701T), isolated from a smear-ripened cheese.</title>
        <authorList>
            <consortium name="US DOE Joint Genome Institute (JGI-PGF)"/>
            <person name="Walter F."/>
            <person name="Albersmeier A."/>
            <person name="Kalinowski J."/>
            <person name="Ruckert C."/>
        </authorList>
    </citation>
    <scope>NUCLEOTIDE SEQUENCE</scope>
    <source>
        <strain evidence="5">KCTC 23310</strain>
    </source>
</reference>
<dbReference type="PANTHER" id="PTHR30146:SF138">
    <property type="entry name" value="TRANSCRIPTIONAL REGULATORY PROTEIN"/>
    <property type="match status" value="1"/>
</dbReference>
<keyword evidence="3" id="KW-0804">Transcription</keyword>
<evidence type="ECO:0000259" key="4">
    <source>
        <dbReference type="PROSITE" id="PS50932"/>
    </source>
</evidence>
<evidence type="ECO:0000256" key="2">
    <source>
        <dbReference type="ARBA" id="ARBA00023125"/>
    </source>
</evidence>
<protein>
    <submittedName>
        <fullName evidence="5">HTH-type transcriptional regulator DegA</fullName>
    </submittedName>
</protein>
<organism evidence="5 6">
    <name type="scientific">Neogemmobacter tilapiae</name>
    <dbReference type="NCBI Taxonomy" id="875041"/>
    <lineage>
        <taxon>Bacteria</taxon>
        <taxon>Pseudomonadati</taxon>
        <taxon>Pseudomonadota</taxon>
        <taxon>Alphaproteobacteria</taxon>
        <taxon>Rhodobacterales</taxon>
        <taxon>Paracoccaceae</taxon>
        <taxon>Neogemmobacter</taxon>
    </lineage>
</organism>
<evidence type="ECO:0000313" key="5">
    <source>
        <dbReference type="EMBL" id="GHC65106.1"/>
    </source>
</evidence>
<evidence type="ECO:0000256" key="3">
    <source>
        <dbReference type="ARBA" id="ARBA00023163"/>
    </source>
</evidence>
<dbReference type="SUPFAM" id="SSF53822">
    <property type="entry name" value="Periplasmic binding protein-like I"/>
    <property type="match status" value="1"/>
</dbReference>
<dbReference type="SMART" id="SM00354">
    <property type="entry name" value="HTH_LACI"/>
    <property type="match status" value="1"/>
</dbReference>
<reference evidence="5" key="2">
    <citation type="submission" date="2020-09" db="EMBL/GenBank/DDBJ databases">
        <authorList>
            <person name="Sun Q."/>
            <person name="Kim S."/>
        </authorList>
    </citation>
    <scope>NUCLEOTIDE SEQUENCE</scope>
    <source>
        <strain evidence="5">KCTC 23310</strain>
    </source>
</reference>
<dbReference type="CDD" id="cd01392">
    <property type="entry name" value="HTH_LacI"/>
    <property type="match status" value="1"/>
</dbReference>
<dbReference type="Gene3D" id="1.10.260.40">
    <property type="entry name" value="lambda repressor-like DNA-binding domains"/>
    <property type="match status" value="1"/>
</dbReference>
<keyword evidence="6" id="KW-1185">Reference proteome</keyword>
<dbReference type="CDD" id="cd06267">
    <property type="entry name" value="PBP1_LacI_sugar_binding-like"/>
    <property type="match status" value="1"/>
</dbReference>
<evidence type="ECO:0000256" key="1">
    <source>
        <dbReference type="ARBA" id="ARBA00023015"/>
    </source>
</evidence>
<keyword evidence="1" id="KW-0805">Transcription regulation</keyword>
<dbReference type="GO" id="GO:0003700">
    <property type="term" value="F:DNA-binding transcription factor activity"/>
    <property type="evidence" value="ECO:0007669"/>
    <property type="project" value="TreeGrafter"/>
</dbReference>
<dbReference type="SUPFAM" id="SSF47413">
    <property type="entry name" value="lambda repressor-like DNA-binding domains"/>
    <property type="match status" value="1"/>
</dbReference>
<sequence length="338" mass="36502">MGMVTRLKDIAAKAGFSVNTVSLALRDSPRIPEETRTTIKTIARNLNYTPNEVAKSLVARETRTVGLILTSVTNPVLAQVAHQVERWLSQKGYGTLFASSNNDPDEEQRVIDMFRARRVDGILAYPCNHQDLERFRQLRAGGMPVVMLVDDPEGGVDSVAIDEPAGAEKAVAHLLALGHRRIGLLDAASSKGNIKKRAGYLAALAKAGVTPEPDWIIDPREHSLEAGRRALGELLARKTGVTAVFAVNDMLALGAAHHAVTSGLRLPEDLAIVGFDNIDFARLAMIPLTSIQYEVEQLVDGAAARVLELIARAADLPPPQNVQIDPALMVRASTQPKP</sequence>
<dbReference type="InterPro" id="IPR010982">
    <property type="entry name" value="Lambda_DNA-bd_dom_sf"/>
</dbReference>
<feature type="domain" description="HTH lacI-type" evidence="4">
    <location>
        <begin position="5"/>
        <end position="59"/>
    </location>
</feature>
<dbReference type="PANTHER" id="PTHR30146">
    <property type="entry name" value="LACI-RELATED TRANSCRIPTIONAL REPRESSOR"/>
    <property type="match status" value="1"/>
</dbReference>
<dbReference type="InterPro" id="IPR000843">
    <property type="entry name" value="HTH_LacI"/>
</dbReference>